<dbReference type="SUPFAM" id="SSF53649">
    <property type="entry name" value="Alkaline phosphatase-like"/>
    <property type="match status" value="1"/>
</dbReference>
<name>A0ABT6V093_9GAMM</name>
<reference evidence="2 3" key="1">
    <citation type="submission" date="2023-04" db="EMBL/GenBank/DDBJ databases">
        <title>Halomonas strains isolated from rhizosphere soil.</title>
        <authorList>
            <person name="Xu L."/>
            <person name="Sun J.-Q."/>
        </authorList>
    </citation>
    <scope>NUCLEOTIDE SEQUENCE [LARGE SCALE GENOMIC DNA]</scope>
    <source>
        <strain evidence="2 3">LR5S20</strain>
    </source>
</reference>
<dbReference type="Proteomes" id="UP001225957">
    <property type="component" value="Unassembled WGS sequence"/>
</dbReference>
<gene>
    <name evidence="2" type="ORF">QLQ83_11150</name>
</gene>
<organism evidence="2 3">
    <name type="scientific">Halomonas rhizosphaerae</name>
    <dbReference type="NCBI Taxonomy" id="3043296"/>
    <lineage>
        <taxon>Bacteria</taxon>
        <taxon>Pseudomonadati</taxon>
        <taxon>Pseudomonadota</taxon>
        <taxon>Gammaproteobacteria</taxon>
        <taxon>Oceanospirillales</taxon>
        <taxon>Halomonadaceae</taxon>
        <taxon>Halomonas</taxon>
    </lineage>
</organism>
<evidence type="ECO:0000313" key="3">
    <source>
        <dbReference type="Proteomes" id="UP001225957"/>
    </source>
</evidence>
<feature type="transmembrane region" description="Helical" evidence="1">
    <location>
        <begin position="62"/>
        <end position="88"/>
    </location>
</feature>
<accession>A0ABT6V093</accession>
<evidence type="ECO:0000313" key="2">
    <source>
        <dbReference type="EMBL" id="MDI5891657.1"/>
    </source>
</evidence>
<feature type="transmembrane region" description="Helical" evidence="1">
    <location>
        <begin position="31"/>
        <end position="50"/>
    </location>
</feature>
<protein>
    <submittedName>
        <fullName evidence="2">Alkaline phosphatase</fullName>
    </submittedName>
</protein>
<feature type="transmembrane region" description="Helical" evidence="1">
    <location>
        <begin position="144"/>
        <end position="164"/>
    </location>
</feature>
<feature type="transmembrane region" description="Helical" evidence="1">
    <location>
        <begin position="108"/>
        <end position="132"/>
    </location>
</feature>
<evidence type="ECO:0000256" key="1">
    <source>
        <dbReference type="SAM" id="Phobius"/>
    </source>
</evidence>
<dbReference type="Gene3D" id="3.40.720.10">
    <property type="entry name" value="Alkaline Phosphatase, subunit A"/>
    <property type="match status" value="1"/>
</dbReference>
<keyword evidence="1" id="KW-1133">Transmembrane helix</keyword>
<dbReference type="InterPro" id="IPR017850">
    <property type="entry name" value="Alkaline_phosphatase_core_sf"/>
</dbReference>
<dbReference type="RefSeq" id="WP_282735599.1">
    <property type="nucleotide sequence ID" value="NZ_JASCQP010000027.1"/>
</dbReference>
<keyword evidence="1" id="KW-0812">Transmembrane</keyword>
<dbReference type="EMBL" id="JASCQP010000027">
    <property type="protein sequence ID" value="MDI5891657.1"/>
    <property type="molecule type" value="Genomic_DNA"/>
</dbReference>
<proteinExistence type="predicted"/>
<keyword evidence="3" id="KW-1185">Reference proteome</keyword>
<sequence>MPLPSRVRWSLSLVLLNSVLLTPVWLLHGDLAHRLIALEATLLAGLLALLPSAGLLAGLRWLLVALILAFLLVGLGDVATHMAFGRSLNLYLDLPLLRSVFHLLEGNLGFPMAGLVTLLAMVLLAFAAWLLAKMVASLQGKARGSLAVTGALGMLVASGVLIAAEFQQLRPLPVARTPLLGTLHFQGRQLVETRLAHRDFAEQMAAAPAQVTALPGLAGRDVLLVFVESYGISALFDDRYAEVLGPRLDDMAERFDAAGLSVASGLLDSPIRGGQSWLAHATVLSGLRLDNSLWYRLMLSSERTTLVDDFRATGHRTLTVMPAITMAWPEGRAYGFDEIHAAADLGYAGPPLHWVTMPDQYTLHHFQTRLRKEAASRRDTEASPLFAQIALISSHAPWTPILPVLDDWESVGDGSVFARWEEAGESPDELWQDLERVRDHYARSLDYALGASTRWAEEFVDEQTLVILLGDHQPAPLITGDNASGGVPVHVISGDASLLDPFIARGFVSGTRPPRPDGYPDGEVPGQEALRGWLHEAFGAEDATDASVTTP</sequence>
<keyword evidence="1" id="KW-0472">Membrane</keyword>
<comment type="caution">
    <text evidence="2">The sequence shown here is derived from an EMBL/GenBank/DDBJ whole genome shotgun (WGS) entry which is preliminary data.</text>
</comment>